<proteinExistence type="predicted"/>
<dbReference type="AlphaFoldDB" id="A0A1B6L3X0"/>
<gene>
    <name evidence="1" type="ORF">g.54871</name>
</gene>
<accession>A0A1B6L3X0</accession>
<sequence length="158" mass="18322">TLPENSEVEEGESDVPLLVEPQHKIALEFRCADTIPSQRKLCRNFWRMIDQHLELDQVMARGWLEREEVVASNSTLEAVLHTPCDNLREFVDRHIDDMVFPMRKQDITTCTISKDSNISSRTQLMSDLEQFDCRVQTEHCAPPKLPKNKKGTKNKKMI</sequence>
<feature type="non-terminal residue" evidence="1">
    <location>
        <position position="1"/>
    </location>
</feature>
<dbReference type="EMBL" id="GEBQ01021568">
    <property type="protein sequence ID" value="JAT18409.1"/>
    <property type="molecule type" value="Transcribed_RNA"/>
</dbReference>
<name>A0A1B6L3X0_9HEMI</name>
<organism evidence="1">
    <name type="scientific">Graphocephala atropunctata</name>
    <dbReference type="NCBI Taxonomy" id="36148"/>
    <lineage>
        <taxon>Eukaryota</taxon>
        <taxon>Metazoa</taxon>
        <taxon>Ecdysozoa</taxon>
        <taxon>Arthropoda</taxon>
        <taxon>Hexapoda</taxon>
        <taxon>Insecta</taxon>
        <taxon>Pterygota</taxon>
        <taxon>Neoptera</taxon>
        <taxon>Paraneoptera</taxon>
        <taxon>Hemiptera</taxon>
        <taxon>Auchenorrhyncha</taxon>
        <taxon>Membracoidea</taxon>
        <taxon>Cicadellidae</taxon>
        <taxon>Cicadellinae</taxon>
        <taxon>Cicadellini</taxon>
        <taxon>Graphocephala</taxon>
    </lineage>
</organism>
<evidence type="ECO:0000313" key="1">
    <source>
        <dbReference type="EMBL" id="JAT18409.1"/>
    </source>
</evidence>
<reference evidence="1" key="1">
    <citation type="submission" date="2015-11" db="EMBL/GenBank/DDBJ databases">
        <title>De novo transcriptome assembly of four potential Pierce s Disease insect vectors from Arizona vineyards.</title>
        <authorList>
            <person name="Tassone E.E."/>
        </authorList>
    </citation>
    <scope>NUCLEOTIDE SEQUENCE</scope>
</reference>
<protein>
    <submittedName>
        <fullName evidence="1">Uncharacterized protein</fullName>
    </submittedName>
</protein>